<organism evidence="11 12">
    <name type="scientific">Linnemannia elongata AG-77</name>
    <dbReference type="NCBI Taxonomy" id="1314771"/>
    <lineage>
        <taxon>Eukaryota</taxon>
        <taxon>Fungi</taxon>
        <taxon>Fungi incertae sedis</taxon>
        <taxon>Mucoromycota</taxon>
        <taxon>Mortierellomycotina</taxon>
        <taxon>Mortierellomycetes</taxon>
        <taxon>Mortierellales</taxon>
        <taxon>Mortierellaceae</taxon>
        <taxon>Linnemannia</taxon>
    </lineage>
</organism>
<dbReference type="PROSITE" id="PS51873">
    <property type="entry name" value="TRIAD"/>
    <property type="match status" value="1"/>
</dbReference>
<comment type="catalytic activity">
    <reaction evidence="1">
        <text>[E2 ubiquitin-conjugating enzyme]-S-ubiquitinyl-L-cysteine + [acceptor protein]-L-lysine = [E2 ubiquitin-conjugating enzyme]-L-cysteine + [acceptor protein]-N(6)-ubiquitinyl-L-lysine.</text>
        <dbReference type="EC" id="2.3.2.31"/>
    </reaction>
</comment>
<name>A0A197JIW5_9FUNG</name>
<feature type="compositionally biased region" description="Basic and acidic residues" evidence="9">
    <location>
        <begin position="72"/>
        <end position="81"/>
    </location>
</feature>
<evidence type="ECO:0000259" key="10">
    <source>
        <dbReference type="PROSITE" id="PS51873"/>
    </source>
</evidence>
<dbReference type="GO" id="GO:0061630">
    <property type="term" value="F:ubiquitin protein ligase activity"/>
    <property type="evidence" value="ECO:0007669"/>
    <property type="project" value="UniProtKB-EC"/>
</dbReference>
<gene>
    <name evidence="11" type="ORF">K457DRAFT_1794060</name>
</gene>
<dbReference type="GO" id="GO:0016567">
    <property type="term" value="P:protein ubiquitination"/>
    <property type="evidence" value="ECO:0007669"/>
    <property type="project" value="InterPro"/>
</dbReference>
<dbReference type="InterPro" id="IPR002867">
    <property type="entry name" value="IBR_dom"/>
</dbReference>
<accession>A0A197JIW5</accession>
<evidence type="ECO:0000256" key="3">
    <source>
        <dbReference type="ARBA" id="ARBA00022679"/>
    </source>
</evidence>
<evidence type="ECO:0000313" key="12">
    <source>
        <dbReference type="Proteomes" id="UP000078512"/>
    </source>
</evidence>
<dbReference type="EMBL" id="KV442082">
    <property type="protein sequence ID" value="OAQ25142.1"/>
    <property type="molecule type" value="Genomic_DNA"/>
</dbReference>
<feature type="domain" description="RING-type" evidence="10">
    <location>
        <begin position="276"/>
        <end position="485"/>
    </location>
</feature>
<dbReference type="EC" id="2.3.2.31" evidence="2"/>
<dbReference type="OrthoDB" id="1431934at2759"/>
<keyword evidence="3" id="KW-0808">Transferase</keyword>
<dbReference type="InterPro" id="IPR044066">
    <property type="entry name" value="TRIAD_supradom"/>
</dbReference>
<evidence type="ECO:0000313" key="11">
    <source>
        <dbReference type="EMBL" id="OAQ25142.1"/>
    </source>
</evidence>
<feature type="compositionally biased region" description="Acidic residues" evidence="9">
    <location>
        <begin position="82"/>
        <end position="93"/>
    </location>
</feature>
<dbReference type="InterPro" id="IPR031127">
    <property type="entry name" value="E3_UB_ligase_RBR"/>
</dbReference>
<reference evidence="11 12" key="1">
    <citation type="submission" date="2016-05" db="EMBL/GenBank/DDBJ databases">
        <title>Genome sequencing reveals origins of a unique bacterial endosymbiosis in the earliest lineages of terrestrial Fungi.</title>
        <authorList>
            <consortium name="DOE Joint Genome Institute"/>
            <person name="Uehling J."/>
            <person name="Gryganskyi A."/>
            <person name="Hameed K."/>
            <person name="Tschaplinski T."/>
            <person name="Misztal P."/>
            <person name="Wu S."/>
            <person name="Desiro A."/>
            <person name="Vande Pol N."/>
            <person name="Du Z.-Y."/>
            <person name="Zienkiewicz A."/>
            <person name="Zienkiewicz K."/>
            <person name="Morin E."/>
            <person name="Tisserant E."/>
            <person name="Splivallo R."/>
            <person name="Hainaut M."/>
            <person name="Henrissat B."/>
            <person name="Ohm R."/>
            <person name="Kuo A."/>
            <person name="Yan J."/>
            <person name="Lipzen A."/>
            <person name="Nolan M."/>
            <person name="Labutti K."/>
            <person name="Barry K."/>
            <person name="Goldstein A."/>
            <person name="Labbe J."/>
            <person name="Schadt C."/>
            <person name="Tuskan G."/>
            <person name="Grigoriev I."/>
            <person name="Martin F."/>
            <person name="Vilgalys R."/>
            <person name="Bonito G."/>
        </authorList>
    </citation>
    <scope>NUCLEOTIDE SEQUENCE [LARGE SCALE GENOMIC DNA]</scope>
    <source>
        <strain evidence="11 12">AG-77</strain>
    </source>
</reference>
<protein>
    <recommendedName>
        <fullName evidence="2">RBR-type E3 ubiquitin transferase</fullName>
        <ecNumber evidence="2">2.3.2.31</ecNumber>
    </recommendedName>
</protein>
<evidence type="ECO:0000256" key="4">
    <source>
        <dbReference type="ARBA" id="ARBA00022723"/>
    </source>
</evidence>
<feature type="region of interest" description="Disordered" evidence="9">
    <location>
        <begin position="246"/>
        <end position="282"/>
    </location>
</feature>
<evidence type="ECO:0000256" key="8">
    <source>
        <dbReference type="ARBA" id="ARBA00022833"/>
    </source>
</evidence>
<sequence length="501" mass="56165">MQQVDEYEEDYDYVFLSDFENDASCPPGVRDGSCGGSGAKGKSRVSIGGSHTIHNPQGQAQRSGASFQQRQRTPESQRSESESDLDDDFDNNNDDGLTVDSRGIHTEEQGGNHDELEDSDGEEIEYGYETDLLVIMPAMLRNYSHHATNYHPELWRPAPGSGSGRYSPHASSARCRQEDRMLDREELLKNTIPSTTCGICFESFMTFDLDPIQQQREHQEESTATSSRVQFARTFTERLARSFSRQSVEYSQQQQQQIPGSYNVASTSTSAQGPPSRRISMAAPSITPSMSSKELGIVLPCDHGLCLSCLQSFLLNATQNPQARFPTVCPQPGCRTPIPTESAEWVLDKETLEIWYRKLAEIHVANKVCCPLPECRSIVDLDDRDGTAVTCPECRNSFCASCAVPFHRGLTCEQYREQTQGGQTEEDRAMLQLVQDRHWRHCPSCRFVIEKQQGCNHMVCHCGQSFCYACGHPWNEMDARCSRDCESEGVHDDMAVDCLIM</sequence>
<feature type="compositionally biased region" description="Polar residues" evidence="9">
    <location>
        <begin position="258"/>
        <end position="273"/>
    </location>
</feature>
<dbReference type="AlphaFoldDB" id="A0A197JIW5"/>
<keyword evidence="4" id="KW-0479">Metal-binding</keyword>
<evidence type="ECO:0000256" key="7">
    <source>
        <dbReference type="ARBA" id="ARBA00022786"/>
    </source>
</evidence>
<dbReference type="SUPFAM" id="SSF57850">
    <property type="entry name" value="RING/U-box"/>
    <property type="match status" value="3"/>
</dbReference>
<evidence type="ECO:0000256" key="9">
    <source>
        <dbReference type="SAM" id="MobiDB-lite"/>
    </source>
</evidence>
<feature type="compositionally biased region" description="Polar residues" evidence="9">
    <location>
        <begin position="52"/>
        <end position="71"/>
    </location>
</feature>
<keyword evidence="12" id="KW-1185">Reference proteome</keyword>
<dbReference type="Pfam" id="PF01485">
    <property type="entry name" value="IBR"/>
    <property type="match status" value="2"/>
</dbReference>
<keyword evidence="7" id="KW-0833">Ubl conjugation pathway</keyword>
<feature type="compositionally biased region" description="Basic and acidic residues" evidence="9">
    <location>
        <begin position="102"/>
        <end position="114"/>
    </location>
</feature>
<evidence type="ECO:0000256" key="6">
    <source>
        <dbReference type="ARBA" id="ARBA00022771"/>
    </source>
</evidence>
<dbReference type="SMART" id="SM00647">
    <property type="entry name" value="IBR"/>
    <property type="match status" value="2"/>
</dbReference>
<dbReference type="Gene3D" id="1.20.120.1750">
    <property type="match status" value="1"/>
</dbReference>
<evidence type="ECO:0000256" key="2">
    <source>
        <dbReference type="ARBA" id="ARBA00012251"/>
    </source>
</evidence>
<keyword evidence="8" id="KW-0862">Zinc</keyword>
<dbReference type="PANTHER" id="PTHR11685">
    <property type="entry name" value="RBR FAMILY RING FINGER AND IBR DOMAIN-CONTAINING"/>
    <property type="match status" value="1"/>
</dbReference>
<keyword evidence="6" id="KW-0863">Zinc-finger</keyword>
<evidence type="ECO:0000256" key="1">
    <source>
        <dbReference type="ARBA" id="ARBA00001798"/>
    </source>
</evidence>
<dbReference type="STRING" id="1314771.A0A197JIW5"/>
<dbReference type="CDD" id="cd22584">
    <property type="entry name" value="Rcat_RBR_unk"/>
    <property type="match status" value="1"/>
</dbReference>
<dbReference type="GO" id="GO:0008270">
    <property type="term" value="F:zinc ion binding"/>
    <property type="evidence" value="ECO:0007669"/>
    <property type="project" value="UniProtKB-KW"/>
</dbReference>
<keyword evidence="5" id="KW-0677">Repeat</keyword>
<proteinExistence type="predicted"/>
<dbReference type="Proteomes" id="UP000078512">
    <property type="component" value="Unassembled WGS sequence"/>
</dbReference>
<evidence type="ECO:0000256" key="5">
    <source>
        <dbReference type="ARBA" id="ARBA00022737"/>
    </source>
</evidence>
<feature type="region of interest" description="Disordered" evidence="9">
    <location>
        <begin position="19"/>
        <end position="120"/>
    </location>
</feature>